<accession>A0ABX0XA78</accession>
<name>A0ABX0XA78_9BACT</name>
<evidence type="ECO:0000313" key="2">
    <source>
        <dbReference type="EMBL" id="NJC25955.1"/>
    </source>
</evidence>
<dbReference type="EMBL" id="JAATJH010000002">
    <property type="protein sequence ID" value="NJC25955.1"/>
    <property type="molecule type" value="Genomic_DNA"/>
</dbReference>
<feature type="transmembrane region" description="Helical" evidence="1">
    <location>
        <begin position="38"/>
        <end position="61"/>
    </location>
</feature>
<dbReference type="Proteomes" id="UP000770785">
    <property type="component" value="Unassembled WGS sequence"/>
</dbReference>
<organism evidence="2 3">
    <name type="scientific">Neolewinella antarctica</name>
    <dbReference type="NCBI Taxonomy" id="442734"/>
    <lineage>
        <taxon>Bacteria</taxon>
        <taxon>Pseudomonadati</taxon>
        <taxon>Bacteroidota</taxon>
        <taxon>Saprospiria</taxon>
        <taxon>Saprospirales</taxon>
        <taxon>Lewinellaceae</taxon>
        <taxon>Neolewinella</taxon>
    </lineage>
</organism>
<reference evidence="2 3" key="1">
    <citation type="submission" date="2020-03" db="EMBL/GenBank/DDBJ databases">
        <title>Genomic Encyclopedia of Type Strains, Phase IV (KMG-IV): sequencing the most valuable type-strain genomes for metagenomic binning, comparative biology and taxonomic classification.</title>
        <authorList>
            <person name="Goeker M."/>
        </authorList>
    </citation>
    <scope>NUCLEOTIDE SEQUENCE [LARGE SCALE GENOMIC DNA]</scope>
    <source>
        <strain evidence="2 3">DSM 105096</strain>
    </source>
</reference>
<keyword evidence="1" id="KW-1133">Transmembrane helix</keyword>
<keyword evidence="1" id="KW-0812">Transmembrane</keyword>
<proteinExistence type="predicted"/>
<evidence type="ECO:0000313" key="3">
    <source>
        <dbReference type="Proteomes" id="UP000770785"/>
    </source>
</evidence>
<comment type="caution">
    <text evidence="2">The sequence shown here is derived from an EMBL/GenBank/DDBJ whole genome shotgun (WGS) entry which is preliminary data.</text>
</comment>
<evidence type="ECO:0000256" key="1">
    <source>
        <dbReference type="SAM" id="Phobius"/>
    </source>
</evidence>
<dbReference type="RefSeq" id="WP_168036723.1">
    <property type="nucleotide sequence ID" value="NZ_JAATJH010000002.1"/>
</dbReference>
<gene>
    <name evidence="2" type="ORF">GGR27_001454</name>
</gene>
<evidence type="ECO:0008006" key="4">
    <source>
        <dbReference type="Google" id="ProtNLM"/>
    </source>
</evidence>
<keyword evidence="1" id="KW-0472">Membrane</keyword>
<sequence length="165" mass="18378">MNLLSIVNKNFVNISEGSVNVLQPSRRLHPIVSLKQRYIVSGVITILTFILSGCVNNVVYLDVDTETLVPCGTSRITSVTLEDENHRLIRLKAKWEVASATLPLRIVPEQYQINVVFEDENTFTLLPNMTYIVEHSTHGDAGMDDLTFRTDATGKIISASRTACD</sequence>
<protein>
    <recommendedName>
        <fullName evidence="4">Lipoprotein</fullName>
    </recommendedName>
</protein>
<keyword evidence="3" id="KW-1185">Reference proteome</keyword>